<feature type="domain" description="N-acetyltransferase" evidence="1">
    <location>
        <begin position="190"/>
        <end position="340"/>
    </location>
</feature>
<dbReference type="AlphaFoldDB" id="X8J5R3"/>
<reference evidence="3" key="1">
    <citation type="journal article" date="2014" name="Genome Announc.">
        <title>Draft genome sequence of the plant-pathogenic soil fungus Rhizoctonia solani anastomosis group 3 strain Rhs1AP.</title>
        <authorList>
            <person name="Cubeta M.A."/>
            <person name="Thomas E."/>
            <person name="Dean R.A."/>
            <person name="Jabaji S."/>
            <person name="Neate S.M."/>
            <person name="Tavantzis S."/>
            <person name="Toda T."/>
            <person name="Vilgalys R."/>
            <person name="Bharathan N."/>
            <person name="Fedorova-Abrams N."/>
            <person name="Pakala S.B."/>
            <person name="Pakala S.M."/>
            <person name="Zafar N."/>
            <person name="Joardar V."/>
            <person name="Losada L."/>
            <person name="Nierman W.C."/>
        </authorList>
    </citation>
    <scope>NUCLEOTIDE SEQUENCE [LARGE SCALE GENOMIC DNA]</scope>
    <source>
        <strain evidence="3">AG-3</strain>
    </source>
</reference>
<dbReference type="PROSITE" id="PS51186">
    <property type="entry name" value="GNAT"/>
    <property type="match status" value="1"/>
</dbReference>
<dbReference type="InterPro" id="IPR000182">
    <property type="entry name" value="GNAT_dom"/>
</dbReference>
<dbReference type="InterPro" id="IPR013653">
    <property type="entry name" value="GCN5-like_dom"/>
</dbReference>
<dbReference type="SUPFAM" id="SSF55729">
    <property type="entry name" value="Acyl-CoA N-acyltransferases (Nat)"/>
    <property type="match status" value="1"/>
</dbReference>
<evidence type="ECO:0000313" key="2">
    <source>
        <dbReference type="EMBL" id="EUC57380.1"/>
    </source>
</evidence>
<protein>
    <submittedName>
        <fullName evidence="2">GNAT family acetyltransferase</fullName>
    </submittedName>
</protein>
<proteinExistence type="predicted"/>
<name>X8J5R3_9AGAM</name>
<keyword evidence="2" id="KW-0808">Transferase</keyword>
<dbReference type="Pfam" id="PF08445">
    <property type="entry name" value="FR47"/>
    <property type="match status" value="1"/>
</dbReference>
<dbReference type="OrthoDB" id="5372118at2759"/>
<dbReference type="GO" id="GO:0016747">
    <property type="term" value="F:acyltransferase activity, transferring groups other than amino-acyl groups"/>
    <property type="evidence" value="ECO:0007669"/>
    <property type="project" value="InterPro"/>
</dbReference>
<dbReference type="EMBL" id="JATN01000322">
    <property type="protein sequence ID" value="EUC57380.1"/>
    <property type="molecule type" value="Genomic_DNA"/>
</dbReference>
<dbReference type="Proteomes" id="UP000030108">
    <property type="component" value="Unassembled WGS sequence"/>
</dbReference>
<evidence type="ECO:0000259" key="1">
    <source>
        <dbReference type="PROSITE" id="PS51186"/>
    </source>
</evidence>
<comment type="caution">
    <text evidence="2">The sequence shown here is derived from an EMBL/GenBank/DDBJ whole genome shotgun (WGS) entry which is preliminary data.</text>
</comment>
<gene>
    <name evidence="2" type="ORF">RSOL_219680</name>
</gene>
<evidence type="ECO:0000313" key="3">
    <source>
        <dbReference type="Proteomes" id="UP000030108"/>
    </source>
</evidence>
<dbReference type="InterPro" id="IPR016181">
    <property type="entry name" value="Acyl_CoA_acyltransferase"/>
</dbReference>
<sequence>MPSLSARPNINITTHSSASDFLSVASEALSLAEEQSNVVLALALKTREKEQQMQPGIASSARNLWVCVWTTKTSSRSTTVKSSLDFVFALNDNPFGGYPLFIWSGYPSCDLTPAFVEHRIQLAAMGLYKSVPSQRIFSVFGLVPVVRAFQNIWAHISGHNPEPIPFYSAKLSYCTKITLQPASSRLPQGDLLRAAEVNDLEQVAALCHGFTQDSVHFPLEDKESSMQAFELIREKQVWVYQTCDAYGRPRIASIVCSSRSSPNVTSITKVYTDPEFRGRQFAKHLVYWVTQNFLYNESKEAVVLYVSHGNPAEKVYHRIGYAGLCGEPRPTMVEDWLEVGFQDTTRGHW</sequence>
<organism evidence="2 3">
    <name type="scientific">Rhizoctonia solani AG-3 Rhs1AP</name>
    <dbReference type="NCBI Taxonomy" id="1086054"/>
    <lineage>
        <taxon>Eukaryota</taxon>
        <taxon>Fungi</taxon>
        <taxon>Dikarya</taxon>
        <taxon>Basidiomycota</taxon>
        <taxon>Agaricomycotina</taxon>
        <taxon>Agaricomycetes</taxon>
        <taxon>Cantharellales</taxon>
        <taxon>Ceratobasidiaceae</taxon>
        <taxon>Rhizoctonia</taxon>
    </lineage>
</organism>
<dbReference type="Gene3D" id="3.40.630.30">
    <property type="match status" value="1"/>
</dbReference>
<accession>X8J5R3</accession>